<reference evidence="5" key="1">
    <citation type="journal article" date="2014" name="Front. Microbiol.">
        <title>High frequency of phylogenetically diverse reductive dehalogenase-homologous genes in deep subseafloor sedimentary metagenomes.</title>
        <authorList>
            <person name="Kawai M."/>
            <person name="Futagami T."/>
            <person name="Toyoda A."/>
            <person name="Takaki Y."/>
            <person name="Nishi S."/>
            <person name="Hori S."/>
            <person name="Arai W."/>
            <person name="Tsubouchi T."/>
            <person name="Morono Y."/>
            <person name="Uchiyama I."/>
            <person name="Ito T."/>
            <person name="Fujiyama A."/>
            <person name="Inagaki F."/>
            <person name="Takami H."/>
        </authorList>
    </citation>
    <scope>NUCLEOTIDE SEQUENCE</scope>
    <source>
        <strain evidence="5">Expedition CK06-06</strain>
    </source>
</reference>
<keyword evidence="2" id="KW-0732">Signal</keyword>
<evidence type="ECO:0000256" key="1">
    <source>
        <dbReference type="ARBA" id="ARBA00004370"/>
    </source>
</evidence>
<evidence type="ECO:0000259" key="4">
    <source>
        <dbReference type="Pfam" id="PF00263"/>
    </source>
</evidence>
<organism evidence="5">
    <name type="scientific">marine sediment metagenome</name>
    <dbReference type="NCBI Taxonomy" id="412755"/>
    <lineage>
        <taxon>unclassified sequences</taxon>
        <taxon>metagenomes</taxon>
        <taxon>ecological metagenomes</taxon>
    </lineage>
</organism>
<evidence type="ECO:0000256" key="3">
    <source>
        <dbReference type="ARBA" id="ARBA00023136"/>
    </source>
</evidence>
<keyword evidence="3" id="KW-0472">Membrane</keyword>
<dbReference type="PANTHER" id="PTHR30332">
    <property type="entry name" value="PROBABLE GENERAL SECRETION PATHWAY PROTEIN D"/>
    <property type="match status" value="1"/>
</dbReference>
<feature type="non-terminal residue" evidence="5">
    <location>
        <position position="266"/>
    </location>
</feature>
<sequence length="266" mass="29178">CEIISELDQPPPQVLIQVLLAEVRLDDTTDFGVDWNFAATSGSKSIDTGTNFGIQTDIGKSGFNLAISGSELSFFLRALQAQGRLEVLSRPQILASDNQEAEINVGQRVPFIRDSRITEQGTTLNTLDYEDVGIILRVTPRINPDGSVRMEVSPEISSIADSTVQVSETVNAIIVNSRRADTTVTVQDGHTIVIGGLITTEDQKREDKVPLLGDLPGLGWLFKKTKLVKIRTELLIILTPHVLRNVEEADAESQKQFRGLNLLGEM</sequence>
<dbReference type="InterPro" id="IPR050810">
    <property type="entry name" value="Bact_Secretion_Sys_Channel"/>
</dbReference>
<comment type="subcellular location">
    <subcellularLocation>
        <location evidence="1">Membrane</location>
    </subcellularLocation>
</comment>
<evidence type="ECO:0000313" key="5">
    <source>
        <dbReference type="EMBL" id="GAH71199.1"/>
    </source>
</evidence>
<feature type="non-terminal residue" evidence="5">
    <location>
        <position position="1"/>
    </location>
</feature>
<dbReference type="PRINTS" id="PR00811">
    <property type="entry name" value="BCTERIALGSPD"/>
</dbReference>
<gene>
    <name evidence="5" type="ORF">S03H2_47370</name>
</gene>
<accession>X1IYN4</accession>
<feature type="domain" description="Type II/III secretion system secretin-like" evidence="4">
    <location>
        <begin position="78"/>
        <end position="244"/>
    </location>
</feature>
<proteinExistence type="predicted"/>
<dbReference type="GO" id="GO:0016020">
    <property type="term" value="C:membrane"/>
    <property type="evidence" value="ECO:0007669"/>
    <property type="project" value="UniProtKB-SubCell"/>
</dbReference>
<dbReference type="Pfam" id="PF00263">
    <property type="entry name" value="Secretin"/>
    <property type="match status" value="1"/>
</dbReference>
<dbReference type="InterPro" id="IPR001775">
    <property type="entry name" value="GspD/PilQ"/>
</dbReference>
<comment type="caution">
    <text evidence="5">The sequence shown here is derived from an EMBL/GenBank/DDBJ whole genome shotgun (WGS) entry which is preliminary data.</text>
</comment>
<dbReference type="PANTHER" id="PTHR30332:SF24">
    <property type="entry name" value="SECRETIN GSPD-RELATED"/>
    <property type="match status" value="1"/>
</dbReference>
<name>X1IYN4_9ZZZZ</name>
<dbReference type="AlphaFoldDB" id="X1IYN4"/>
<dbReference type="GO" id="GO:0015627">
    <property type="term" value="C:type II protein secretion system complex"/>
    <property type="evidence" value="ECO:0007669"/>
    <property type="project" value="TreeGrafter"/>
</dbReference>
<dbReference type="GO" id="GO:0009306">
    <property type="term" value="P:protein secretion"/>
    <property type="evidence" value="ECO:0007669"/>
    <property type="project" value="InterPro"/>
</dbReference>
<dbReference type="EMBL" id="BARU01029805">
    <property type="protein sequence ID" value="GAH71199.1"/>
    <property type="molecule type" value="Genomic_DNA"/>
</dbReference>
<evidence type="ECO:0000256" key="2">
    <source>
        <dbReference type="ARBA" id="ARBA00022729"/>
    </source>
</evidence>
<dbReference type="InterPro" id="IPR004846">
    <property type="entry name" value="T2SS/T3SS_dom"/>
</dbReference>
<protein>
    <recommendedName>
        <fullName evidence="4">Type II/III secretion system secretin-like domain-containing protein</fullName>
    </recommendedName>
</protein>